<proteinExistence type="predicted"/>
<reference evidence="1" key="2">
    <citation type="submission" date="2020-09" db="EMBL/GenBank/DDBJ databases">
        <authorList>
            <person name="Sun Q."/>
            <person name="Ohkuma M."/>
        </authorList>
    </citation>
    <scope>NUCLEOTIDE SEQUENCE</scope>
    <source>
        <strain evidence="1">JCM 4125</strain>
    </source>
</reference>
<gene>
    <name evidence="1" type="ORF">GCM10010226_47240</name>
</gene>
<keyword evidence="2" id="KW-1185">Reference proteome</keyword>
<evidence type="ECO:0000313" key="1">
    <source>
        <dbReference type="EMBL" id="GGT64080.1"/>
    </source>
</evidence>
<protein>
    <submittedName>
        <fullName evidence="1">Uncharacterized protein</fullName>
    </submittedName>
</protein>
<name>A0A918LWJ9_9ACTN</name>
<dbReference type="AlphaFoldDB" id="A0A918LWJ9"/>
<reference evidence="1" key="1">
    <citation type="journal article" date="2014" name="Int. J. Syst. Evol. Microbiol.">
        <title>Complete genome sequence of Corynebacterium casei LMG S-19264T (=DSM 44701T), isolated from a smear-ripened cheese.</title>
        <authorList>
            <consortium name="US DOE Joint Genome Institute (JGI-PGF)"/>
            <person name="Walter F."/>
            <person name="Albersmeier A."/>
            <person name="Kalinowski J."/>
            <person name="Ruckert C."/>
        </authorList>
    </citation>
    <scope>NUCLEOTIDE SEQUENCE</scope>
    <source>
        <strain evidence="1">JCM 4125</strain>
    </source>
</reference>
<organism evidence="1 2">
    <name type="scientific">Streptomyces phaeofaciens</name>
    <dbReference type="NCBI Taxonomy" id="68254"/>
    <lineage>
        <taxon>Bacteria</taxon>
        <taxon>Bacillati</taxon>
        <taxon>Actinomycetota</taxon>
        <taxon>Actinomycetes</taxon>
        <taxon>Kitasatosporales</taxon>
        <taxon>Streptomycetaceae</taxon>
        <taxon>Streptomyces</taxon>
    </lineage>
</organism>
<accession>A0A918LWJ9</accession>
<evidence type="ECO:0000313" key="2">
    <source>
        <dbReference type="Proteomes" id="UP000646776"/>
    </source>
</evidence>
<sequence length="89" mass="9336">MPGMLVAAVPSGAQVITTIGSSPVPPVVPGTTPHPAVSDAQAARAPAVRAVALPDLVKRRDLGRKVLPRNIRRLPVMDTHDSVTSLTWE</sequence>
<dbReference type="EMBL" id="BMSA01000014">
    <property type="protein sequence ID" value="GGT64080.1"/>
    <property type="molecule type" value="Genomic_DNA"/>
</dbReference>
<comment type="caution">
    <text evidence="1">The sequence shown here is derived from an EMBL/GenBank/DDBJ whole genome shotgun (WGS) entry which is preliminary data.</text>
</comment>
<dbReference type="Proteomes" id="UP000646776">
    <property type="component" value="Unassembled WGS sequence"/>
</dbReference>